<dbReference type="RefSeq" id="WP_190923486.1">
    <property type="nucleotide sequence ID" value="NZ_JACXAC010000003.1"/>
</dbReference>
<accession>A0ABR8JQE6</accession>
<sequence>MPEIFTSIANLASFLDTNCHTWNAIHDRDLTAELKEATAPSEIAPAVQYERIALGIWFKECTAEREFSATTTEGQTVGSPLPNDLGSDALSYYQQRFDQTTNPFLKARYGLILWNAPKPIKSGRYAIAALDSLLAALNQADCISGRRDCLDILRQACAISTRFRHREADTAAAALDRFTGAVPYEQEGRAHIFTLITEQAQLFRAHDPAGTILPTVVSLFEERFAAADYHTCEHLCKLAAPFAQGSQLPPREWHQRLGQTYEALAAQRLSDDSSLMPIEFLTRAANAYQLSGDQAAETRSLEQAQALKDKLRLGVVTSEFTPEQSQMLADDIKRHTEAVLAVDADEVCRYLAFSPRAIPDFADMKQKAAQERQPSFLDLVPTVYIDENRNTSHEPSGADEEERNLRYAKQMYSLGLQLQLQYTGRLFVEGYRQGKFTFETVRSYLEQHSWFAQPLPESDFSGNTVEYAWAPLILPGLENFFQQLGKVANGSGQPDFVLCLDSLTPKMEGLLRELLQRSGASTITARQRDLREVAFDGLLDLAQEKDLLDENECYFIRYVCLSEGKNVRNNVAHAYYHHLHQYSIEKAVLMVLVLLRLSHFHFGPVAAEATPDSAGDAASSEPGL</sequence>
<protein>
    <recommendedName>
        <fullName evidence="3">DUF4209 domain-containing protein</fullName>
    </recommendedName>
</protein>
<reference evidence="1 2" key="1">
    <citation type="submission" date="2020-09" db="EMBL/GenBank/DDBJ databases">
        <authorList>
            <person name="Kim M.K."/>
        </authorList>
    </citation>
    <scope>NUCLEOTIDE SEQUENCE [LARGE SCALE GENOMIC DNA]</scope>
    <source>
        <strain evidence="1 2">BT189</strain>
    </source>
</reference>
<proteinExistence type="predicted"/>
<dbReference type="EMBL" id="JACXAC010000003">
    <property type="protein sequence ID" value="MBD2722196.1"/>
    <property type="molecule type" value="Genomic_DNA"/>
</dbReference>
<keyword evidence="2" id="KW-1185">Reference proteome</keyword>
<evidence type="ECO:0000313" key="2">
    <source>
        <dbReference type="Proteomes" id="UP000606003"/>
    </source>
</evidence>
<name>A0ABR8JQE6_9BACT</name>
<comment type="caution">
    <text evidence="1">The sequence shown here is derived from an EMBL/GenBank/DDBJ whole genome shotgun (WGS) entry which is preliminary data.</text>
</comment>
<organism evidence="1 2">
    <name type="scientific">Hymenobacter armeniacus</name>
    <dbReference type="NCBI Taxonomy" id="2771358"/>
    <lineage>
        <taxon>Bacteria</taxon>
        <taxon>Pseudomonadati</taxon>
        <taxon>Bacteroidota</taxon>
        <taxon>Cytophagia</taxon>
        <taxon>Cytophagales</taxon>
        <taxon>Hymenobacteraceae</taxon>
        <taxon>Hymenobacter</taxon>
    </lineage>
</organism>
<gene>
    <name evidence="1" type="ORF">IC234_08655</name>
</gene>
<evidence type="ECO:0000313" key="1">
    <source>
        <dbReference type="EMBL" id="MBD2722196.1"/>
    </source>
</evidence>
<evidence type="ECO:0008006" key="3">
    <source>
        <dbReference type="Google" id="ProtNLM"/>
    </source>
</evidence>
<dbReference type="Proteomes" id="UP000606003">
    <property type="component" value="Unassembled WGS sequence"/>
</dbReference>